<accession>A0AB33AIW8</accession>
<comment type="similarity">
    <text evidence="1">Belongs to the mycobacterial PPE family.</text>
</comment>
<evidence type="ECO:0000256" key="2">
    <source>
        <dbReference type="SAM" id="MobiDB-lite"/>
    </source>
</evidence>
<sequence>MAAASQYAPMAEMAAGWIAEGAAVMTELAAHYTATRSSMIPSAVALFTRETAEGWTAANWHGFFTPIVLSWWELYGDQWLENATLGSGWEAAVHAAAGPLLLPGPIAPLMANPAGVAAEAGAVAGTGAERASSVAMRQGFEGLQKAVNSPVGGSQAGGMEAMSTMMQFAQTPMSMVSGLGSAFGGAPQTLGQLPQMGMGMLGPLLSGPAMQAANPQNALNAAMEAARQSAANPAMASAGAGGAGIGGPSSGATAPMSAFSRANSALSAPSSPASRVAPAAGTFGGGSATSGAAGGGMFGAPAAAGRRKENQAQSGSPVAVMYDGERSDRGE</sequence>
<dbReference type="Pfam" id="PF00823">
    <property type="entry name" value="PPE"/>
    <property type="match status" value="1"/>
</dbReference>
<evidence type="ECO:0000259" key="3">
    <source>
        <dbReference type="Pfam" id="PF00823"/>
    </source>
</evidence>
<geneLocation type="plasmid" evidence="4 5">
    <name>2</name>
</geneLocation>
<organism evidence="4 5">
    <name type="scientific">Mycobacteroides abscessus subsp. bolletii 50594</name>
    <dbReference type="NCBI Taxonomy" id="1303024"/>
    <lineage>
        <taxon>Bacteria</taxon>
        <taxon>Bacillati</taxon>
        <taxon>Actinomycetota</taxon>
        <taxon>Actinomycetes</taxon>
        <taxon>Mycobacteriales</taxon>
        <taxon>Mycobacteriaceae</taxon>
        <taxon>Mycobacteroides</taxon>
        <taxon>Mycobacteroides abscessus</taxon>
    </lineage>
</organism>
<evidence type="ECO:0000313" key="5">
    <source>
        <dbReference type="Proteomes" id="UP000013961"/>
    </source>
</evidence>
<dbReference type="InterPro" id="IPR000030">
    <property type="entry name" value="PPE_dom"/>
</dbReference>
<evidence type="ECO:0000256" key="1">
    <source>
        <dbReference type="ARBA" id="ARBA00010652"/>
    </source>
</evidence>
<name>A0AB33AIW8_9MYCO</name>
<dbReference type="AlphaFoldDB" id="A0AB33AIW8"/>
<protein>
    <submittedName>
        <fullName evidence="4">PPE protein</fullName>
    </submittedName>
</protein>
<evidence type="ECO:0000313" key="4">
    <source>
        <dbReference type="EMBL" id="AGM31775.1"/>
    </source>
</evidence>
<reference evidence="4 5" key="1">
    <citation type="journal article" date="2013" name="Genome Announc.">
        <title>Complete Genome Sequence of Mycobacterium massiliense Clinical Strain Asan 50594, Belonging to the Type II Genotype.</title>
        <authorList>
            <person name="Kim B.J."/>
            <person name="Kim B.R."/>
            <person name="Hong S.H."/>
            <person name="Seok S.H."/>
            <person name="Kook Y.H."/>
            <person name="Kim B.J."/>
        </authorList>
    </citation>
    <scope>NUCLEOTIDE SEQUENCE [LARGE SCALE GENOMIC DNA]</scope>
    <source>
        <strain evidence="4 5">50594</strain>
    </source>
</reference>
<feature type="domain" description="PPE" evidence="3">
    <location>
        <begin position="1"/>
        <end position="98"/>
    </location>
</feature>
<dbReference type="Proteomes" id="UP000013961">
    <property type="component" value="Plasmid 2"/>
</dbReference>
<proteinExistence type="inferred from homology"/>
<gene>
    <name evidence="4" type="ORF">MASS_2p0064</name>
</gene>
<dbReference type="EMBL" id="CP004376">
    <property type="protein sequence ID" value="AGM31775.1"/>
    <property type="molecule type" value="Genomic_DNA"/>
</dbReference>
<dbReference type="SUPFAM" id="SSF140459">
    <property type="entry name" value="PE/PPE dimer-like"/>
    <property type="match status" value="1"/>
</dbReference>
<dbReference type="KEGG" id="mabb:MASS_2p0064"/>
<feature type="region of interest" description="Disordered" evidence="2">
    <location>
        <begin position="294"/>
        <end position="331"/>
    </location>
</feature>
<dbReference type="InterPro" id="IPR038332">
    <property type="entry name" value="PPE_sf"/>
</dbReference>
<keyword evidence="4" id="KW-0614">Plasmid</keyword>
<dbReference type="Gene3D" id="1.20.1260.20">
    <property type="entry name" value="PPE superfamily"/>
    <property type="match status" value="1"/>
</dbReference>